<dbReference type="PANTHER" id="PTHR16469:SF27">
    <property type="entry name" value="UBIQUITIN-ASSOCIATED AND SH3 DOMAIN-CONTAINING BA-RELATED"/>
    <property type="match status" value="1"/>
</dbReference>
<evidence type="ECO:0000313" key="2">
    <source>
        <dbReference type="WBParaSite" id="MhA1_Contig135.frz3.gene6"/>
    </source>
</evidence>
<dbReference type="PANTHER" id="PTHR16469">
    <property type="entry name" value="UBIQUITIN-ASSOCIATED AND SH3 DOMAIN-CONTAINING BA-RELATED"/>
    <property type="match status" value="1"/>
</dbReference>
<reference evidence="2" key="1">
    <citation type="submission" date="2016-11" db="UniProtKB">
        <authorList>
            <consortium name="WormBaseParasite"/>
        </authorList>
    </citation>
    <scope>IDENTIFICATION</scope>
</reference>
<accession>A0A1I8B4Y5</accession>
<dbReference type="SUPFAM" id="SSF53254">
    <property type="entry name" value="Phosphoglycerate mutase-like"/>
    <property type="match status" value="1"/>
</dbReference>
<keyword evidence="1" id="KW-1185">Reference proteome</keyword>
<dbReference type="InterPro" id="IPR029033">
    <property type="entry name" value="His_PPase_superfam"/>
</dbReference>
<proteinExistence type="predicted"/>
<dbReference type="InterPro" id="IPR013078">
    <property type="entry name" value="His_Pase_superF_clade-1"/>
</dbReference>
<dbReference type="GO" id="GO:0016791">
    <property type="term" value="F:phosphatase activity"/>
    <property type="evidence" value="ECO:0007669"/>
    <property type="project" value="UniProtKB-ARBA"/>
</dbReference>
<protein>
    <submittedName>
        <fullName evidence="2">Serine/threonine-protein phosphatase PGAM5, mitochondrial</fullName>
    </submittedName>
</protein>
<name>A0A1I8B4Y5_MELHA</name>
<dbReference type="Pfam" id="PF00300">
    <property type="entry name" value="His_Phos_1"/>
    <property type="match status" value="1"/>
</dbReference>
<sequence>MSTPRHIYVIRHCEREDDVNRVWYFNSHFTRDNPPLSERGLIQAEELKREFRNVHIDYCFSSPYERCIQTAAKILEGRTNCLINVEPGFLESGFLVRESGEQRPKYEKDRELAARYPNINLRYKPLYLSPADEEFEPNTTVRACFHRVKHTLKQLLKICDGLFSNLQNFFNKTNLGDILIVTHQGPCAAVQEHLLDLRRSDELLFPAQATVSKYVEVPGVYSSNEPPRFNEEYLCDCSHLTDRSGLKGKFFNSKRR</sequence>
<dbReference type="CDD" id="cd07067">
    <property type="entry name" value="HP_PGM_like"/>
    <property type="match status" value="1"/>
</dbReference>
<dbReference type="WBParaSite" id="MhA1_Contig135.frz3.gene6">
    <property type="protein sequence ID" value="MhA1_Contig135.frz3.gene6"/>
    <property type="gene ID" value="MhA1_Contig135.frz3.gene6"/>
</dbReference>
<dbReference type="Proteomes" id="UP000095281">
    <property type="component" value="Unplaced"/>
</dbReference>
<organism evidence="1 2">
    <name type="scientific">Meloidogyne hapla</name>
    <name type="common">Root-knot nematode worm</name>
    <dbReference type="NCBI Taxonomy" id="6305"/>
    <lineage>
        <taxon>Eukaryota</taxon>
        <taxon>Metazoa</taxon>
        <taxon>Ecdysozoa</taxon>
        <taxon>Nematoda</taxon>
        <taxon>Chromadorea</taxon>
        <taxon>Rhabditida</taxon>
        <taxon>Tylenchina</taxon>
        <taxon>Tylenchomorpha</taxon>
        <taxon>Tylenchoidea</taxon>
        <taxon>Meloidogynidae</taxon>
        <taxon>Meloidogyninae</taxon>
        <taxon>Meloidogyne</taxon>
    </lineage>
</organism>
<dbReference type="AlphaFoldDB" id="A0A1I8B4Y5"/>
<evidence type="ECO:0000313" key="1">
    <source>
        <dbReference type="Proteomes" id="UP000095281"/>
    </source>
</evidence>
<dbReference type="InterPro" id="IPR051710">
    <property type="entry name" value="Phosphatase_SH3-domain"/>
</dbReference>
<dbReference type="SMART" id="SM00855">
    <property type="entry name" value="PGAM"/>
    <property type="match status" value="1"/>
</dbReference>
<dbReference type="Gene3D" id="3.40.50.1240">
    <property type="entry name" value="Phosphoglycerate mutase-like"/>
    <property type="match status" value="1"/>
</dbReference>